<evidence type="ECO:0000256" key="6">
    <source>
        <dbReference type="ARBA" id="ARBA00023306"/>
    </source>
</evidence>
<dbReference type="InterPro" id="IPR006776">
    <property type="entry name" value="SsgB"/>
</dbReference>
<keyword evidence="4" id="KW-0749">Sporulation</keyword>
<dbReference type="AlphaFoldDB" id="A0A7C9J8S2"/>
<dbReference type="Proteomes" id="UP000479526">
    <property type="component" value="Unassembled WGS sequence"/>
</dbReference>
<organism evidence="7 8">
    <name type="scientific">Herbidospora solisilvae</name>
    <dbReference type="NCBI Taxonomy" id="2696284"/>
    <lineage>
        <taxon>Bacteria</taxon>
        <taxon>Bacillati</taxon>
        <taxon>Actinomycetota</taxon>
        <taxon>Actinomycetes</taxon>
        <taxon>Streptosporangiales</taxon>
        <taxon>Streptosporangiaceae</taxon>
        <taxon>Herbidospora</taxon>
    </lineage>
</organism>
<comment type="caution">
    <text evidence="7">The sequence shown here is derived from an EMBL/GenBank/DDBJ whole genome shotgun (WGS) entry which is preliminary data.</text>
</comment>
<evidence type="ECO:0000256" key="4">
    <source>
        <dbReference type="ARBA" id="ARBA00022969"/>
    </source>
</evidence>
<dbReference type="Gene3D" id="2.30.31.20">
    <property type="entry name" value="Sporulation-specific cell division protein SsgB"/>
    <property type="match status" value="1"/>
</dbReference>
<keyword evidence="6" id="KW-0131">Cell cycle</keyword>
<evidence type="ECO:0000313" key="7">
    <source>
        <dbReference type="EMBL" id="NAS27465.1"/>
    </source>
</evidence>
<evidence type="ECO:0000256" key="2">
    <source>
        <dbReference type="ARBA" id="ARBA00009323"/>
    </source>
</evidence>
<sequence length="141" mass="15998">MKAPREYTQGITLWPIDRPDYPMAVVLAYKVADPYAVQLAFVVPGQDTRVWTFSRGLLADALYAAAGEGDVRIGPHEDEDVQDYLVISLVRDENSRRWPAQFYVTREAIEKAVDRMYALVPMGREHVDVDQAIDRILSEVS</sequence>
<keyword evidence="5" id="KW-0717">Septation</keyword>
<evidence type="ECO:0000313" key="8">
    <source>
        <dbReference type="Proteomes" id="UP000479526"/>
    </source>
</evidence>
<gene>
    <name evidence="7" type="ORF">GT755_38090</name>
</gene>
<evidence type="ECO:0000256" key="3">
    <source>
        <dbReference type="ARBA" id="ARBA00022618"/>
    </source>
</evidence>
<comment type="subcellular location">
    <subcellularLocation>
        <location evidence="1">Cell septum</location>
    </subcellularLocation>
</comment>
<reference evidence="7 8" key="1">
    <citation type="submission" date="2020-01" db="EMBL/GenBank/DDBJ databases">
        <title>Herbidospora sp. NEAU-GS84 nov., a novel actinomycete isolated from soil.</title>
        <authorList>
            <person name="Han L."/>
        </authorList>
    </citation>
    <scope>NUCLEOTIDE SEQUENCE [LARGE SCALE GENOMIC DNA]</scope>
    <source>
        <strain evidence="7 8">NEAU-GS84</strain>
    </source>
</reference>
<evidence type="ECO:0000256" key="5">
    <source>
        <dbReference type="ARBA" id="ARBA00023210"/>
    </source>
</evidence>
<dbReference type="EMBL" id="WXEW01000018">
    <property type="protein sequence ID" value="NAS27465.1"/>
    <property type="molecule type" value="Genomic_DNA"/>
</dbReference>
<evidence type="ECO:0000256" key="1">
    <source>
        <dbReference type="ARBA" id="ARBA00004431"/>
    </source>
</evidence>
<dbReference type="RefSeq" id="WP_161484391.1">
    <property type="nucleotide sequence ID" value="NZ_WXEW01000018.1"/>
</dbReference>
<comment type="similarity">
    <text evidence="2">Belongs to the SsgA family.</text>
</comment>
<accession>A0A7C9J8S2</accession>
<name>A0A7C9J8S2_9ACTN</name>
<dbReference type="GO" id="GO:0000917">
    <property type="term" value="P:division septum assembly"/>
    <property type="evidence" value="ECO:0007669"/>
    <property type="project" value="UniProtKB-KW"/>
</dbReference>
<dbReference type="GO" id="GO:0030428">
    <property type="term" value="C:cell septum"/>
    <property type="evidence" value="ECO:0007669"/>
    <property type="project" value="UniProtKB-SubCell"/>
</dbReference>
<dbReference type="Pfam" id="PF04686">
    <property type="entry name" value="SsgA"/>
    <property type="match status" value="1"/>
</dbReference>
<proteinExistence type="inferred from homology"/>
<keyword evidence="3 7" id="KW-0132">Cell division</keyword>
<dbReference type="InterPro" id="IPR038658">
    <property type="entry name" value="SsgB_sf"/>
</dbReference>
<dbReference type="GO" id="GO:0030435">
    <property type="term" value="P:sporulation resulting in formation of a cellular spore"/>
    <property type="evidence" value="ECO:0007669"/>
    <property type="project" value="UniProtKB-KW"/>
</dbReference>
<protein>
    <submittedName>
        <fullName evidence="7">SsgA family sporulation/cell division regulator</fullName>
    </submittedName>
</protein>
<keyword evidence="8" id="KW-1185">Reference proteome</keyword>